<dbReference type="AlphaFoldDB" id="A0A1E7REZ7"/>
<dbReference type="Proteomes" id="UP000185895">
    <property type="component" value="Unassembled WGS sequence"/>
</dbReference>
<dbReference type="RefSeq" id="WP_070068698.1">
    <property type="nucleotide sequence ID" value="NZ_MKKK01000002.1"/>
</dbReference>
<dbReference type="GO" id="GO:0043565">
    <property type="term" value="F:sequence-specific DNA binding"/>
    <property type="evidence" value="ECO:0007669"/>
    <property type="project" value="TreeGrafter"/>
</dbReference>
<dbReference type="PANTHER" id="PTHR30537:SF31">
    <property type="entry name" value="TRANSCRIPTIONAL REGULATOR, LYSR FAMILY"/>
    <property type="match status" value="1"/>
</dbReference>
<keyword evidence="4" id="KW-0804">Transcription</keyword>
<evidence type="ECO:0000259" key="5">
    <source>
        <dbReference type="PROSITE" id="PS50931"/>
    </source>
</evidence>
<evidence type="ECO:0000256" key="4">
    <source>
        <dbReference type="ARBA" id="ARBA00023163"/>
    </source>
</evidence>
<name>A0A1E7REZ7_9GAMM</name>
<reference evidence="6 7" key="1">
    <citation type="submission" date="2016-09" db="EMBL/GenBank/DDBJ databases">
        <authorList>
            <person name="Capua I."/>
            <person name="De Benedictis P."/>
            <person name="Joannis T."/>
            <person name="Lombin L.H."/>
            <person name="Cattoli G."/>
        </authorList>
    </citation>
    <scope>NUCLEOTIDE SEQUENCE [LARGE SCALE GENOMIC DNA]</scope>
    <source>
        <strain evidence="6 7">ANC 4671</strain>
    </source>
</reference>
<dbReference type="EMBL" id="MKKK01000002">
    <property type="protein sequence ID" value="OEY97944.1"/>
    <property type="molecule type" value="Genomic_DNA"/>
</dbReference>
<dbReference type="PROSITE" id="PS50931">
    <property type="entry name" value="HTH_LYSR"/>
    <property type="match status" value="1"/>
</dbReference>
<accession>A0A1E7REZ7</accession>
<dbReference type="InterPro" id="IPR036390">
    <property type="entry name" value="WH_DNA-bd_sf"/>
</dbReference>
<evidence type="ECO:0000256" key="1">
    <source>
        <dbReference type="ARBA" id="ARBA00009437"/>
    </source>
</evidence>
<dbReference type="STRING" id="1262585.BJI46_07720"/>
<comment type="similarity">
    <text evidence="1">Belongs to the LysR transcriptional regulatory family.</text>
</comment>
<dbReference type="InterPro" id="IPR036388">
    <property type="entry name" value="WH-like_DNA-bd_sf"/>
</dbReference>
<dbReference type="Pfam" id="PF00126">
    <property type="entry name" value="HTH_1"/>
    <property type="match status" value="1"/>
</dbReference>
<evidence type="ECO:0000313" key="7">
    <source>
        <dbReference type="Proteomes" id="UP000185895"/>
    </source>
</evidence>
<sequence>MISHFDDFYCFAIVVEYGGFSAAERATEIPKSKLSRRIYNLEQYLGVRLIHRNSRQFSVTDMGLKIYDQAKIMLNAAQTAQEIVNKLSESPRGTVKVSTPTDIAQKQLAKVLPKFLQMYPEINIQLLVSNRRYDVINEGIDVALRVRSQLDNDTGLIVRRFAKVEQHLCASQAYLNQYGTPEHPDELAKHRMLSMTEHTLQHDLELISPMGHSQKFKIEPHVVGLNLMMLHQLAKQNCGIVLLPDTIIGDSIQSGELITVLPEWHAPRGIFHMVYPSRQGILPAVKVFIDFLVEEFTESHDPI</sequence>
<dbReference type="Gene3D" id="3.40.190.290">
    <property type="match status" value="1"/>
</dbReference>
<keyword evidence="2" id="KW-0805">Transcription regulation</keyword>
<dbReference type="SUPFAM" id="SSF46785">
    <property type="entry name" value="Winged helix' DNA-binding domain"/>
    <property type="match status" value="1"/>
</dbReference>
<organism evidence="6 7">
    <name type="scientific">Acinetobacter qingfengensis</name>
    <dbReference type="NCBI Taxonomy" id="1262585"/>
    <lineage>
        <taxon>Bacteria</taxon>
        <taxon>Pseudomonadati</taxon>
        <taxon>Pseudomonadota</taxon>
        <taxon>Gammaproteobacteria</taxon>
        <taxon>Moraxellales</taxon>
        <taxon>Moraxellaceae</taxon>
        <taxon>Acinetobacter</taxon>
    </lineage>
</organism>
<comment type="caution">
    <text evidence="6">The sequence shown here is derived from an EMBL/GenBank/DDBJ whole genome shotgun (WGS) entry which is preliminary data.</text>
</comment>
<dbReference type="Pfam" id="PF03466">
    <property type="entry name" value="LysR_substrate"/>
    <property type="match status" value="1"/>
</dbReference>
<keyword evidence="7" id="KW-1185">Reference proteome</keyword>
<evidence type="ECO:0000256" key="2">
    <source>
        <dbReference type="ARBA" id="ARBA00023015"/>
    </source>
</evidence>
<keyword evidence="3" id="KW-0238">DNA-binding</keyword>
<dbReference type="OrthoDB" id="5671700at2"/>
<gene>
    <name evidence="6" type="ORF">BJI46_07720</name>
</gene>
<dbReference type="PANTHER" id="PTHR30537">
    <property type="entry name" value="HTH-TYPE TRANSCRIPTIONAL REGULATOR"/>
    <property type="match status" value="1"/>
</dbReference>
<evidence type="ECO:0000313" key="6">
    <source>
        <dbReference type="EMBL" id="OEY97944.1"/>
    </source>
</evidence>
<dbReference type="InterPro" id="IPR005119">
    <property type="entry name" value="LysR_subst-bd"/>
</dbReference>
<dbReference type="GO" id="GO:0006351">
    <property type="term" value="P:DNA-templated transcription"/>
    <property type="evidence" value="ECO:0007669"/>
    <property type="project" value="TreeGrafter"/>
</dbReference>
<dbReference type="CDD" id="cd08473">
    <property type="entry name" value="PBP2_CrgA_like_4"/>
    <property type="match status" value="1"/>
</dbReference>
<dbReference type="SUPFAM" id="SSF53850">
    <property type="entry name" value="Periplasmic binding protein-like II"/>
    <property type="match status" value="1"/>
</dbReference>
<protein>
    <submittedName>
        <fullName evidence="6">LysR family transcriptional regulator</fullName>
    </submittedName>
</protein>
<dbReference type="Gene3D" id="1.10.10.10">
    <property type="entry name" value="Winged helix-like DNA-binding domain superfamily/Winged helix DNA-binding domain"/>
    <property type="match status" value="1"/>
</dbReference>
<dbReference type="GO" id="GO:0003700">
    <property type="term" value="F:DNA-binding transcription factor activity"/>
    <property type="evidence" value="ECO:0007669"/>
    <property type="project" value="InterPro"/>
</dbReference>
<dbReference type="InterPro" id="IPR058163">
    <property type="entry name" value="LysR-type_TF_proteobact-type"/>
</dbReference>
<evidence type="ECO:0000256" key="3">
    <source>
        <dbReference type="ARBA" id="ARBA00023125"/>
    </source>
</evidence>
<dbReference type="InterPro" id="IPR000847">
    <property type="entry name" value="LysR_HTH_N"/>
</dbReference>
<feature type="domain" description="HTH lysR-type" evidence="5">
    <location>
        <begin position="1"/>
        <end position="60"/>
    </location>
</feature>
<proteinExistence type="inferred from homology"/>